<comment type="caution">
    <text evidence="3">The sequence shown here is derived from an EMBL/GenBank/DDBJ whole genome shotgun (WGS) entry which is preliminary data.</text>
</comment>
<dbReference type="Gene3D" id="3.90.1720.10">
    <property type="entry name" value="endopeptidase domain like (from Nostoc punctiforme)"/>
    <property type="match status" value="1"/>
</dbReference>
<dbReference type="InterPro" id="IPR023346">
    <property type="entry name" value="Lysozyme-like_dom_sf"/>
</dbReference>
<reference evidence="4" key="1">
    <citation type="journal article" date="2019" name="Int. J. Syst. Evol. Microbiol.">
        <title>The Global Catalogue of Microorganisms (GCM) 10K type strain sequencing project: providing services to taxonomists for standard genome sequencing and annotation.</title>
        <authorList>
            <consortium name="The Broad Institute Genomics Platform"/>
            <consortium name="The Broad Institute Genome Sequencing Center for Infectious Disease"/>
            <person name="Wu L."/>
            <person name="Ma J."/>
        </authorList>
    </citation>
    <scope>NUCLEOTIDE SEQUENCE [LARGE SCALE GENOMIC DNA]</scope>
    <source>
        <strain evidence="4">JCM 16916</strain>
    </source>
</reference>
<dbReference type="InterPro" id="IPR018392">
    <property type="entry name" value="LysM"/>
</dbReference>
<evidence type="ECO:0000256" key="1">
    <source>
        <dbReference type="SAM" id="MobiDB-lite"/>
    </source>
</evidence>
<dbReference type="RefSeq" id="WP_344760736.1">
    <property type="nucleotide sequence ID" value="NZ_BAAAZU010000031.1"/>
</dbReference>
<dbReference type="PANTHER" id="PTHR34700">
    <property type="entry name" value="POTASSIUM BINDING PROTEIN KBP"/>
    <property type="match status" value="1"/>
</dbReference>
<dbReference type="EMBL" id="BAAAZU010000031">
    <property type="protein sequence ID" value="GAA3933323.1"/>
    <property type="molecule type" value="Genomic_DNA"/>
</dbReference>
<dbReference type="InterPro" id="IPR036779">
    <property type="entry name" value="LysM_dom_sf"/>
</dbReference>
<feature type="region of interest" description="Disordered" evidence="1">
    <location>
        <begin position="340"/>
        <end position="365"/>
    </location>
</feature>
<dbReference type="Pfam" id="PF01464">
    <property type="entry name" value="SLT"/>
    <property type="match status" value="1"/>
</dbReference>
<dbReference type="PANTHER" id="PTHR34700:SF4">
    <property type="entry name" value="PHAGE-LIKE ELEMENT PBSX PROTEIN XKDP"/>
    <property type="match status" value="1"/>
</dbReference>
<protein>
    <recommendedName>
        <fullName evidence="2">LysM domain-containing protein</fullName>
    </recommendedName>
</protein>
<organism evidence="3 4">
    <name type="scientific">Luteimonas lutimaris</name>
    <dbReference type="NCBI Taxonomy" id="698645"/>
    <lineage>
        <taxon>Bacteria</taxon>
        <taxon>Pseudomonadati</taxon>
        <taxon>Pseudomonadota</taxon>
        <taxon>Gammaproteobacteria</taxon>
        <taxon>Lysobacterales</taxon>
        <taxon>Lysobacteraceae</taxon>
        <taxon>Luteimonas</taxon>
    </lineage>
</organism>
<evidence type="ECO:0000259" key="2">
    <source>
        <dbReference type="PROSITE" id="PS51782"/>
    </source>
</evidence>
<evidence type="ECO:0000313" key="4">
    <source>
        <dbReference type="Proteomes" id="UP001501727"/>
    </source>
</evidence>
<dbReference type="SUPFAM" id="SSF54106">
    <property type="entry name" value="LysM domain"/>
    <property type="match status" value="2"/>
</dbReference>
<dbReference type="Pfam" id="PF01476">
    <property type="entry name" value="LysM"/>
    <property type="match status" value="2"/>
</dbReference>
<feature type="compositionally biased region" description="Low complexity" evidence="1">
    <location>
        <begin position="341"/>
        <end position="365"/>
    </location>
</feature>
<feature type="compositionally biased region" description="Low complexity" evidence="1">
    <location>
        <begin position="270"/>
        <end position="282"/>
    </location>
</feature>
<dbReference type="PROSITE" id="PS51782">
    <property type="entry name" value="LYSM"/>
    <property type="match status" value="2"/>
</dbReference>
<keyword evidence="4" id="KW-1185">Reference proteome</keyword>
<dbReference type="Gene3D" id="1.10.530.10">
    <property type="match status" value="1"/>
</dbReference>
<gene>
    <name evidence="3" type="ORF">GCM10022229_28930</name>
</gene>
<name>A0ABP7N2Q2_9GAMM</name>
<dbReference type="SMART" id="SM00257">
    <property type="entry name" value="LysM"/>
    <property type="match status" value="2"/>
</dbReference>
<dbReference type="Gene3D" id="3.10.350.10">
    <property type="entry name" value="LysM domain"/>
    <property type="match status" value="2"/>
</dbReference>
<proteinExistence type="predicted"/>
<dbReference type="SUPFAM" id="SSF53955">
    <property type="entry name" value="Lysozyme-like"/>
    <property type="match status" value="1"/>
</dbReference>
<feature type="domain" description="LysM" evidence="2">
    <location>
        <begin position="19"/>
        <end position="64"/>
    </location>
</feature>
<dbReference type="CDD" id="cd00118">
    <property type="entry name" value="LysM"/>
    <property type="match status" value="2"/>
</dbReference>
<feature type="region of interest" description="Disordered" evidence="1">
    <location>
        <begin position="257"/>
        <end position="292"/>
    </location>
</feature>
<feature type="domain" description="LysM" evidence="2">
    <location>
        <begin position="292"/>
        <end position="337"/>
    </location>
</feature>
<dbReference type="InterPro" id="IPR052196">
    <property type="entry name" value="Bact_Kbp"/>
</dbReference>
<accession>A0ABP7N2Q2</accession>
<dbReference type="Proteomes" id="UP001501727">
    <property type="component" value="Unassembled WGS sequence"/>
</dbReference>
<evidence type="ECO:0000313" key="3">
    <source>
        <dbReference type="EMBL" id="GAA3933323.1"/>
    </source>
</evidence>
<dbReference type="InterPro" id="IPR008258">
    <property type="entry name" value="Transglycosylase_SLT_dom_1"/>
</dbReference>
<sequence>MRISAATSHNLAPVRQALANYTVRHGDTLASIAKQLGVNRQALIAANPQIRNHNLIYPGDTIEVPQGAKAGAPAAAANEPVTAGSTSAGGKFDYNRIDGVQGNPNVTPAFISEVEAMAGRLGTKPEYLMAVMSFETGGSFSPGQANSAGSGATGLIQFMPNTASELGTSTSALARMSSVDQLQYVEKYFMQRAGANNGNLSTLEGVYTSVLYGSPKSDPNSTLWSSGSTEYRWNSGLDKNGDGRITAGEAAGAVRGRVDGNIDEGGTAISGNRSGNPSGNGPVDTTGANPAGIHNVVRGDTLWDIAIGNGIRPSSLIAANTQFKNPDLIFPGQKVHLPGISASGTSTTSTTGTSTTGTSASGSSSATTGALAGGVLGIAQSFLGRNASDLKRSGDLPMDAWVPNNVNCANFVTAALQKAGLINWHDNTVSGAASRLKADGWKVVPASQAKAGDVCILNYGGHIELVAGNNNGDIKLIGSNNINPDGSQQVSYSNPYGGAWYLTPA</sequence>